<sequence length="308" mass="31583">MRRTTAPALAGLSATALLLSGCGSDSLDDSKSSASSGAAGASSKAAEVTKDDSLAKLVPAAIAKEGTLTIGSDASYAPNEFTAADGKTIQGMDIDLLNAVAAKLGLKITFQNGDFGTLIGGVNAGKYPAAISSFTINAERLKTANMVQYYSAGTAWVTAKGNPKKLDPDNACGLTIGVQKDTVQQTDDLPERNKKCTAAGKKPITIVSEVAQSKVTADLIAGKVDGFAADSPVANWAVAKNDAKLEKVGSKYASAPYGIVVKKDNTAFAEAISKALEALDKDGTYKKILDAWSNGDGAVTSFPVNPKP</sequence>
<evidence type="ECO:0000259" key="3">
    <source>
        <dbReference type="SMART" id="SM00079"/>
    </source>
</evidence>
<dbReference type="PANTHER" id="PTHR35936">
    <property type="entry name" value="MEMBRANE-BOUND LYTIC MUREIN TRANSGLYCOSYLASE F"/>
    <property type="match status" value="1"/>
</dbReference>
<accession>A0A075JGE4</accession>
<dbReference type="AlphaFoldDB" id="A0A075JGE4"/>
<dbReference type="CDD" id="cd01004">
    <property type="entry name" value="PBP2_MidA_like"/>
    <property type="match status" value="1"/>
</dbReference>
<dbReference type="OrthoDB" id="4633994at2"/>
<dbReference type="SMART" id="SM00079">
    <property type="entry name" value="PBPe"/>
    <property type="match status" value="1"/>
</dbReference>
<proteinExistence type="predicted"/>
<dbReference type="PANTHER" id="PTHR35936:SF17">
    <property type="entry name" value="ARGININE-BINDING EXTRACELLULAR PROTEIN ARTP"/>
    <property type="match status" value="1"/>
</dbReference>
<evidence type="ECO:0000259" key="2">
    <source>
        <dbReference type="SMART" id="SM00062"/>
    </source>
</evidence>
<reference evidence="4 5" key="1">
    <citation type="submission" date="2014-07" db="EMBL/GenBank/DDBJ databases">
        <title>Genome Sequencing of Dermacoccus nishinomiyaensis.</title>
        <authorList>
            <person name="Hong K.W."/>
            <person name="Chan K.G."/>
        </authorList>
    </citation>
    <scope>NUCLEOTIDE SEQUENCE [LARGE SCALE GENOMIC DNA]</scope>
    <source>
        <strain evidence="4 5">M25</strain>
    </source>
</reference>
<dbReference type="GeneID" id="41840488"/>
<dbReference type="Pfam" id="PF00497">
    <property type="entry name" value="SBP_bac_3"/>
    <property type="match status" value="1"/>
</dbReference>
<evidence type="ECO:0000313" key="4">
    <source>
        <dbReference type="EMBL" id="AIF40362.1"/>
    </source>
</evidence>
<name>A0A075JGE4_9MICO</name>
<gene>
    <name evidence="4" type="ORF">HX89_04685</name>
</gene>
<dbReference type="Proteomes" id="UP000027986">
    <property type="component" value="Chromosome"/>
</dbReference>
<dbReference type="InterPro" id="IPR001320">
    <property type="entry name" value="Iontro_rcpt_C"/>
</dbReference>
<dbReference type="KEGG" id="dni:HX89_04685"/>
<evidence type="ECO:0000313" key="5">
    <source>
        <dbReference type="Proteomes" id="UP000027986"/>
    </source>
</evidence>
<dbReference type="Gene3D" id="3.40.190.10">
    <property type="entry name" value="Periplasmic binding protein-like II"/>
    <property type="match status" value="2"/>
</dbReference>
<dbReference type="eggNOG" id="COG0834">
    <property type="taxonomic scope" value="Bacteria"/>
</dbReference>
<evidence type="ECO:0000256" key="1">
    <source>
        <dbReference type="ARBA" id="ARBA00022729"/>
    </source>
</evidence>
<dbReference type="SMART" id="SM00062">
    <property type="entry name" value="PBPb"/>
    <property type="match status" value="1"/>
</dbReference>
<organism evidence="4 5">
    <name type="scientific">Dermacoccus nishinomiyaensis</name>
    <dbReference type="NCBI Taxonomy" id="1274"/>
    <lineage>
        <taxon>Bacteria</taxon>
        <taxon>Bacillati</taxon>
        <taxon>Actinomycetota</taxon>
        <taxon>Actinomycetes</taxon>
        <taxon>Micrococcales</taxon>
        <taxon>Dermacoccaceae</taxon>
        <taxon>Dermacoccus</taxon>
    </lineage>
</organism>
<dbReference type="EMBL" id="CP008889">
    <property type="protein sequence ID" value="AIF40362.1"/>
    <property type="molecule type" value="Genomic_DNA"/>
</dbReference>
<keyword evidence="5" id="KW-1185">Reference proteome</keyword>
<dbReference type="GO" id="GO:0016020">
    <property type="term" value="C:membrane"/>
    <property type="evidence" value="ECO:0007669"/>
    <property type="project" value="InterPro"/>
</dbReference>
<feature type="domain" description="Solute-binding protein family 3/N-terminal" evidence="2">
    <location>
        <begin position="67"/>
        <end position="296"/>
    </location>
</feature>
<dbReference type="HOGENOM" id="CLU_019602_18_1_11"/>
<dbReference type="PROSITE" id="PS51257">
    <property type="entry name" value="PROKAR_LIPOPROTEIN"/>
    <property type="match status" value="1"/>
</dbReference>
<protein>
    <submittedName>
        <fullName evidence="4">ABC transporter substrate-binding protein</fullName>
    </submittedName>
</protein>
<dbReference type="SUPFAM" id="SSF53850">
    <property type="entry name" value="Periplasmic binding protein-like II"/>
    <property type="match status" value="1"/>
</dbReference>
<dbReference type="RefSeq" id="WP_038567335.1">
    <property type="nucleotide sequence ID" value="NZ_CP008889.1"/>
</dbReference>
<dbReference type="InterPro" id="IPR001638">
    <property type="entry name" value="Solute-binding_3/MltF_N"/>
</dbReference>
<keyword evidence="1" id="KW-0732">Signal</keyword>
<feature type="domain" description="Ionotropic glutamate receptor C-terminal" evidence="3">
    <location>
        <begin position="67"/>
        <end position="295"/>
    </location>
</feature>
<dbReference type="GO" id="GO:0015276">
    <property type="term" value="F:ligand-gated monoatomic ion channel activity"/>
    <property type="evidence" value="ECO:0007669"/>
    <property type="project" value="InterPro"/>
</dbReference>